<evidence type="ECO:0000259" key="13">
    <source>
        <dbReference type="PROSITE" id="PS50885"/>
    </source>
</evidence>
<evidence type="ECO:0000256" key="1">
    <source>
        <dbReference type="ARBA" id="ARBA00000085"/>
    </source>
</evidence>
<feature type="transmembrane region" description="Helical" evidence="11">
    <location>
        <begin position="14"/>
        <end position="36"/>
    </location>
</feature>
<evidence type="ECO:0000256" key="2">
    <source>
        <dbReference type="ARBA" id="ARBA00004141"/>
    </source>
</evidence>
<dbReference type="Proteomes" id="UP000321820">
    <property type="component" value="Chromosome"/>
</dbReference>
<dbReference type="InterPro" id="IPR050428">
    <property type="entry name" value="TCS_sensor_his_kinase"/>
</dbReference>
<keyword evidence="6 11" id="KW-0812">Transmembrane</keyword>
<keyword evidence="5" id="KW-0808">Transferase</keyword>
<dbReference type="SMART" id="SM00388">
    <property type="entry name" value="HisKA"/>
    <property type="match status" value="1"/>
</dbReference>
<sequence length="488" mass="54170">MLTMEHLPLRVRLAIWYSLGFAISFWAIGLASMWLVHSAILNLENNELSQRVRSVRRFLEGRPADEDPAARGAAITAAYNVTHGSKWLQVIDEHGRWLYRSPHVAAAYPSLTLPQDLKTNSAYFNYTTGDLHVRALIAPIEINGLRYTVQTGLTLNKSLVILSNVRYQLFCLIGAGILLSSFAGYFMSRKALRPIAVLASEAQQITDQNLDTRMPTLHSRDELAALSDTLNQMLGRIEDGYQSVRSFTANAAHELRTPVARLHAEAEIALDLPRDSAYYRDTCEKVLQTASQMSRLIDQLLSLARADAGVEVLTMERLNLDELAQEAAGLWEEIFAKAGVMFTVSSSESWVRGDYQALKRTLNIFLENAWRYVPSGASVTLQVMQYGDIAEITVADTGPGIEQGDREKIFERFARGRQPVRGSFSGSGLGLAIASWIVKSHRSTITLHSETGRGSRFSFMLPTCPAPEPLLLDHSVTHEASASVFEAR</sequence>
<dbReference type="SMART" id="SM00387">
    <property type="entry name" value="HATPase_c"/>
    <property type="match status" value="1"/>
</dbReference>
<dbReference type="InterPro" id="IPR004358">
    <property type="entry name" value="Sig_transdc_His_kin-like_C"/>
</dbReference>
<proteinExistence type="predicted"/>
<dbReference type="SUPFAM" id="SSF47384">
    <property type="entry name" value="Homodimeric domain of signal transducing histidine kinase"/>
    <property type="match status" value="1"/>
</dbReference>
<dbReference type="InterPro" id="IPR003661">
    <property type="entry name" value="HisK_dim/P_dom"/>
</dbReference>
<keyword evidence="15" id="KW-1185">Reference proteome</keyword>
<feature type="domain" description="HAMP" evidence="13">
    <location>
        <begin position="189"/>
        <end position="242"/>
    </location>
</feature>
<dbReference type="InterPro" id="IPR036890">
    <property type="entry name" value="HATPase_C_sf"/>
</dbReference>
<evidence type="ECO:0000256" key="8">
    <source>
        <dbReference type="ARBA" id="ARBA00022989"/>
    </source>
</evidence>
<evidence type="ECO:0000256" key="9">
    <source>
        <dbReference type="ARBA" id="ARBA00023012"/>
    </source>
</evidence>
<dbReference type="SUPFAM" id="SSF55874">
    <property type="entry name" value="ATPase domain of HSP90 chaperone/DNA topoisomerase II/histidine kinase"/>
    <property type="match status" value="1"/>
</dbReference>
<dbReference type="Pfam" id="PF02518">
    <property type="entry name" value="HATPase_c"/>
    <property type="match status" value="1"/>
</dbReference>
<dbReference type="EMBL" id="CP042806">
    <property type="protein sequence ID" value="QEE30334.1"/>
    <property type="molecule type" value="Genomic_DNA"/>
</dbReference>
<dbReference type="OrthoDB" id="9796330at2"/>
<accession>A0A5B9EFA1</accession>
<keyword evidence="9" id="KW-0902">Two-component regulatory system</keyword>
<comment type="catalytic activity">
    <reaction evidence="1">
        <text>ATP + protein L-histidine = ADP + protein N-phospho-L-histidine.</text>
        <dbReference type="EC" id="2.7.13.3"/>
    </reaction>
</comment>
<keyword evidence="8 11" id="KW-1133">Transmembrane helix</keyword>
<dbReference type="SUPFAM" id="SSF158472">
    <property type="entry name" value="HAMP domain-like"/>
    <property type="match status" value="1"/>
</dbReference>
<dbReference type="InterPro" id="IPR036097">
    <property type="entry name" value="HisK_dim/P_sf"/>
</dbReference>
<dbReference type="SMART" id="SM00304">
    <property type="entry name" value="HAMP"/>
    <property type="match status" value="1"/>
</dbReference>
<gene>
    <name evidence="14" type="ORF">FTW19_21530</name>
</gene>
<organism evidence="14 15">
    <name type="scientific">Terriglobus albidus</name>
    <dbReference type="NCBI Taxonomy" id="1592106"/>
    <lineage>
        <taxon>Bacteria</taxon>
        <taxon>Pseudomonadati</taxon>
        <taxon>Acidobacteriota</taxon>
        <taxon>Terriglobia</taxon>
        <taxon>Terriglobales</taxon>
        <taxon>Acidobacteriaceae</taxon>
        <taxon>Terriglobus</taxon>
    </lineage>
</organism>
<evidence type="ECO:0000256" key="4">
    <source>
        <dbReference type="ARBA" id="ARBA00022553"/>
    </source>
</evidence>
<evidence type="ECO:0000256" key="11">
    <source>
        <dbReference type="SAM" id="Phobius"/>
    </source>
</evidence>
<evidence type="ECO:0000259" key="12">
    <source>
        <dbReference type="PROSITE" id="PS50109"/>
    </source>
</evidence>
<dbReference type="PANTHER" id="PTHR45436">
    <property type="entry name" value="SENSOR HISTIDINE KINASE YKOH"/>
    <property type="match status" value="1"/>
</dbReference>
<keyword evidence="4" id="KW-0597">Phosphoprotein</keyword>
<keyword evidence="7" id="KW-0418">Kinase</keyword>
<evidence type="ECO:0000313" key="14">
    <source>
        <dbReference type="EMBL" id="QEE30334.1"/>
    </source>
</evidence>
<dbReference type="InterPro" id="IPR003660">
    <property type="entry name" value="HAMP_dom"/>
</dbReference>
<comment type="subcellular location">
    <subcellularLocation>
        <location evidence="2">Membrane</location>
        <topology evidence="2">Multi-pass membrane protein</topology>
    </subcellularLocation>
</comment>
<dbReference type="RefSeq" id="WP_147649603.1">
    <property type="nucleotide sequence ID" value="NZ_CP042806.1"/>
</dbReference>
<dbReference type="PROSITE" id="PS50109">
    <property type="entry name" value="HIS_KIN"/>
    <property type="match status" value="1"/>
</dbReference>
<dbReference type="PROSITE" id="PS50885">
    <property type="entry name" value="HAMP"/>
    <property type="match status" value="1"/>
</dbReference>
<evidence type="ECO:0000256" key="7">
    <source>
        <dbReference type="ARBA" id="ARBA00022777"/>
    </source>
</evidence>
<dbReference type="KEGG" id="talb:FTW19_21530"/>
<evidence type="ECO:0000256" key="10">
    <source>
        <dbReference type="ARBA" id="ARBA00023136"/>
    </source>
</evidence>
<evidence type="ECO:0000256" key="5">
    <source>
        <dbReference type="ARBA" id="ARBA00022679"/>
    </source>
</evidence>
<dbReference type="Pfam" id="PF00672">
    <property type="entry name" value="HAMP"/>
    <property type="match status" value="1"/>
</dbReference>
<evidence type="ECO:0000256" key="6">
    <source>
        <dbReference type="ARBA" id="ARBA00022692"/>
    </source>
</evidence>
<dbReference type="GO" id="GO:0005886">
    <property type="term" value="C:plasma membrane"/>
    <property type="evidence" value="ECO:0007669"/>
    <property type="project" value="TreeGrafter"/>
</dbReference>
<feature type="domain" description="Histidine kinase" evidence="12">
    <location>
        <begin position="250"/>
        <end position="465"/>
    </location>
</feature>
<dbReference type="CDD" id="cd06225">
    <property type="entry name" value="HAMP"/>
    <property type="match status" value="1"/>
</dbReference>
<evidence type="ECO:0000256" key="3">
    <source>
        <dbReference type="ARBA" id="ARBA00012438"/>
    </source>
</evidence>
<dbReference type="PRINTS" id="PR00344">
    <property type="entry name" value="BCTRLSENSOR"/>
</dbReference>
<reference evidence="14 15" key="1">
    <citation type="submission" date="2019-08" db="EMBL/GenBank/DDBJ databases">
        <title>Complete genome sequence of Terriglobus albidus strain ORNL.</title>
        <authorList>
            <person name="Podar M."/>
        </authorList>
    </citation>
    <scope>NUCLEOTIDE SEQUENCE [LARGE SCALE GENOMIC DNA]</scope>
    <source>
        <strain evidence="14 15">ORNL</strain>
    </source>
</reference>
<evidence type="ECO:0000313" key="15">
    <source>
        <dbReference type="Proteomes" id="UP000321820"/>
    </source>
</evidence>
<dbReference type="Gene3D" id="3.30.565.10">
    <property type="entry name" value="Histidine kinase-like ATPase, C-terminal domain"/>
    <property type="match status" value="1"/>
</dbReference>
<dbReference type="Gene3D" id="6.10.340.10">
    <property type="match status" value="1"/>
</dbReference>
<dbReference type="InterPro" id="IPR003594">
    <property type="entry name" value="HATPase_dom"/>
</dbReference>
<dbReference type="InterPro" id="IPR005467">
    <property type="entry name" value="His_kinase_dom"/>
</dbReference>
<name>A0A5B9EFA1_9BACT</name>
<protein>
    <recommendedName>
        <fullName evidence="3">histidine kinase</fullName>
        <ecNumber evidence="3">2.7.13.3</ecNumber>
    </recommendedName>
</protein>
<dbReference type="Pfam" id="PF00512">
    <property type="entry name" value="HisKA"/>
    <property type="match status" value="1"/>
</dbReference>
<dbReference type="EC" id="2.7.13.3" evidence="3"/>
<dbReference type="CDD" id="cd00082">
    <property type="entry name" value="HisKA"/>
    <property type="match status" value="1"/>
</dbReference>
<dbReference type="GO" id="GO:0000155">
    <property type="term" value="F:phosphorelay sensor kinase activity"/>
    <property type="evidence" value="ECO:0007669"/>
    <property type="project" value="InterPro"/>
</dbReference>
<dbReference type="CDD" id="cd00075">
    <property type="entry name" value="HATPase"/>
    <property type="match status" value="1"/>
</dbReference>
<dbReference type="Gene3D" id="1.10.287.130">
    <property type="match status" value="1"/>
</dbReference>
<dbReference type="AlphaFoldDB" id="A0A5B9EFA1"/>
<dbReference type="PANTHER" id="PTHR45436:SF15">
    <property type="entry name" value="SENSOR HISTIDINE KINASE CUSS"/>
    <property type="match status" value="1"/>
</dbReference>
<keyword evidence="10 11" id="KW-0472">Membrane</keyword>